<evidence type="ECO:0000313" key="1">
    <source>
        <dbReference type="EMBL" id="KAH0866445.1"/>
    </source>
</evidence>
<dbReference type="Proteomes" id="UP000824890">
    <property type="component" value="Unassembled WGS sequence"/>
</dbReference>
<dbReference type="Pfam" id="PF12579">
    <property type="entry name" value="DUF3755"/>
    <property type="match status" value="1"/>
</dbReference>
<comment type="caution">
    <text evidence="1">The sequence shown here is derived from an EMBL/GenBank/DDBJ whole genome shotgun (WGS) entry which is preliminary data.</text>
</comment>
<dbReference type="InterPro" id="IPR022228">
    <property type="entry name" value="DUF3755"/>
</dbReference>
<accession>A0ABQ7YH34</accession>
<dbReference type="EMBL" id="JAGKQM010000018">
    <property type="protein sequence ID" value="KAH0866445.1"/>
    <property type="molecule type" value="Genomic_DNA"/>
</dbReference>
<dbReference type="PANTHER" id="PTHR14000:SF31">
    <property type="entry name" value="MYB-LIKE DOMAIN-CONTAINING PROTEIN"/>
    <property type="match status" value="1"/>
</dbReference>
<name>A0ABQ7YH34_BRANA</name>
<feature type="non-terminal residue" evidence="1">
    <location>
        <position position="284"/>
    </location>
</feature>
<proteinExistence type="predicted"/>
<sequence length="284" mass="31424">PRGILVGRSWNQFHSIASEPPPKMIPMDNHFVPPSTSTTGLVFPAIYAASGLQPPVDTLASVAGVKSEAALVMDWSPEEQFVLENSLAKLTNKPKISKYVKIAATLPDKTVRDVALRCRWMSGKRRKRKENSAGKNVYNRKVVDTSPELSMLANVPQQNALYVMNNMCHSTHMPREVMDLLQQNAQAFSQISYNLSVCKLQDNISLFDQTRNNISAILTNMKEMPGIMSRMSALPVTVNDDLASHLLSTNIIHHSPKQPPEARAENLMGKSWILTDAKGNSTST</sequence>
<evidence type="ECO:0000313" key="2">
    <source>
        <dbReference type="Proteomes" id="UP000824890"/>
    </source>
</evidence>
<reference evidence="1 2" key="1">
    <citation type="submission" date="2021-05" db="EMBL/GenBank/DDBJ databases">
        <title>Genome Assembly of Synthetic Allotetraploid Brassica napus Reveals Homoeologous Exchanges between Subgenomes.</title>
        <authorList>
            <person name="Davis J.T."/>
        </authorList>
    </citation>
    <scope>NUCLEOTIDE SEQUENCE [LARGE SCALE GENOMIC DNA]</scope>
    <source>
        <strain evidence="2">cv. Da-Ae</strain>
        <tissue evidence="1">Seedling</tissue>
    </source>
</reference>
<gene>
    <name evidence="1" type="ORF">HID58_083656</name>
</gene>
<protein>
    <submittedName>
        <fullName evidence="1">Uncharacterized protein</fullName>
    </submittedName>
</protein>
<dbReference type="PANTHER" id="PTHR14000">
    <property type="entry name" value="FINGER CCCH DOMAIN PROTEIN, PUTATIVE (DUF3755)-RELATED"/>
    <property type="match status" value="1"/>
</dbReference>
<keyword evidence="2" id="KW-1185">Reference proteome</keyword>
<feature type="non-terminal residue" evidence="1">
    <location>
        <position position="1"/>
    </location>
</feature>
<organism evidence="1 2">
    <name type="scientific">Brassica napus</name>
    <name type="common">Rape</name>
    <dbReference type="NCBI Taxonomy" id="3708"/>
    <lineage>
        <taxon>Eukaryota</taxon>
        <taxon>Viridiplantae</taxon>
        <taxon>Streptophyta</taxon>
        <taxon>Embryophyta</taxon>
        <taxon>Tracheophyta</taxon>
        <taxon>Spermatophyta</taxon>
        <taxon>Magnoliopsida</taxon>
        <taxon>eudicotyledons</taxon>
        <taxon>Gunneridae</taxon>
        <taxon>Pentapetalae</taxon>
        <taxon>rosids</taxon>
        <taxon>malvids</taxon>
        <taxon>Brassicales</taxon>
        <taxon>Brassicaceae</taxon>
        <taxon>Brassiceae</taxon>
        <taxon>Brassica</taxon>
    </lineage>
</organism>